<accession>W4GTC9</accession>
<dbReference type="EMBL" id="KI913122">
    <property type="protein sequence ID" value="ETV82546.1"/>
    <property type="molecule type" value="Genomic_DNA"/>
</dbReference>
<sequence>MLLYLLCRPCCDFLTDVAPAVRICADCAYNTFDNIRAKRSWDTGVKRKDLARLVNDGSSINRPSTSLHGGDSFDDVLFDARGEELFRTTLLSFDRPGRFHHFDVVKQCGLGHRRAAHDCCF</sequence>
<proteinExistence type="predicted"/>
<evidence type="ECO:0000313" key="1">
    <source>
        <dbReference type="EMBL" id="ETV82546.1"/>
    </source>
</evidence>
<organism evidence="1">
    <name type="scientific">Aphanomyces astaci</name>
    <name type="common">Crayfish plague agent</name>
    <dbReference type="NCBI Taxonomy" id="112090"/>
    <lineage>
        <taxon>Eukaryota</taxon>
        <taxon>Sar</taxon>
        <taxon>Stramenopiles</taxon>
        <taxon>Oomycota</taxon>
        <taxon>Saprolegniomycetes</taxon>
        <taxon>Saprolegniales</taxon>
        <taxon>Verrucalvaceae</taxon>
        <taxon>Aphanomyces</taxon>
    </lineage>
</organism>
<gene>
    <name evidence="1" type="ORF">H257_05150</name>
</gene>
<dbReference type="AlphaFoldDB" id="W4GTC9"/>
<name>W4GTC9_APHAT</name>
<dbReference type="RefSeq" id="XP_009828215.1">
    <property type="nucleotide sequence ID" value="XM_009829913.1"/>
</dbReference>
<dbReference type="VEuPathDB" id="FungiDB:H257_05150"/>
<reference evidence="1" key="1">
    <citation type="submission" date="2013-12" db="EMBL/GenBank/DDBJ databases">
        <title>The Genome Sequence of Aphanomyces astaci APO3.</title>
        <authorList>
            <consortium name="The Broad Institute Genomics Platform"/>
            <person name="Russ C."/>
            <person name="Tyler B."/>
            <person name="van West P."/>
            <person name="Dieguez-Uribeondo J."/>
            <person name="Young S.K."/>
            <person name="Zeng Q."/>
            <person name="Gargeya S."/>
            <person name="Fitzgerald M."/>
            <person name="Abouelleil A."/>
            <person name="Alvarado L."/>
            <person name="Chapman S.B."/>
            <person name="Gainer-Dewar J."/>
            <person name="Goldberg J."/>
            <person name="Griggs A."/>
            <person name="Gujja S."/>
            <person name="Hansen M."/>
            <person name="Howarth C."/>
            <person name="Imamovic A."/>
            <person name="Ireland A."/>
            <person name="Larimer J."/>
            <person name="McCowan C."/>
            <person name="Murphy C."/>
            <person name="Pearson M."/>
            <person name="Poon T.W."/>
            <person name="Priest M."/>
            <person name="Roberts A."/>
            <person name="Saif S."/>
            <person name="Shea T."/>
            <person name="Sykes S."/>
            <person name="Wortman J."/>
            <person name="Nusbaum C."/>
            <person name="Birren B."/>
        </authorList>
    </citation>
    <scope>NUCLEOTIDE SEQUENCE [LARGE SCALE GENOMIC DNA]</scope>
    <source>
        <strain evidence="1">APO3</strain>
    </source>
</reference>
<dbReference type="GeneID" id="20807146"/>
<protein>
    <submittedName>
        <fullName evidence="1">Uncharacterized protein</fullName>
    </submittedName>
</protein>